<evidence type="ECO:0000256" key="3">
    <source>
        <dbReference type="ARBA" id="ARBA00023210"/>
    </source>
</evidence>
<dbReference type="Pfam" id="PF03775">
    <property type="entry name" value="MinC_C"/>
    <property type="match status" value="1"/>
</dbReference>
<keyword evidence="10" id="KW-1185">Reference proteome</keyword>
<evidence type="ECO:0000256" key="1">
    <source>
        <dbReference type="ARBA" id="ARBA00006291"/>
    </source>
</evidence>
<dbReference type="SUPFAM" id="SSF63848">
    <property type="entry name" value="Cell-division inhibitor MinC, C-terminal domain"/>
    <property type="match status" value="1"/>
</dbReference>
<dbReference type="Proteomes" id="UP000657931">
    <property type="component" value="Unassembled WGS sequence"/>
</dbReference>
<comment type="subunit">
    <text evidence="5 6">Interacts with MinD and FtsZ.</text>
</comment>
<evidence type="ECO:0000259" key="7">
    <source>
        <dbReference type="Pfam" id="PF03775"/>
    </source>
</evidence>
<evidence type="ECO:0000256" key="6">
    <source>
        <dbReference type="HAMAP-Rule" id="MF_00267"/>
    </source>
</evidence>
<accession>A0ABR8QJM4</accession>
<gene>
    <name evidence="6 9" type="primary">minC</name>
    <name evidence="9" type="ORF">H9655_01460</name>
</gene>
<protein>
    <recommendedName>
        <fullName evidence="6">Probable septum site-determining protein MinC</fullName>
    </recommendedName>
</protein>
<dbReference type="PANTHER" id="PTHR34108:SF1">
    <property type="entry name" value="SEPTUM SITE-DETERMINING PROTEIN MINC"/>
    <property type="match status" value="1"/>
</dbReference>
<keyword evidence="4 6" id="KW-0131">Cell cycle</keyword>
<dbReference type="InterPro" id="IPR005526">
    <property type="entry name" value="Septum_form_inhib_MinC_C"/>
</dbReference>
<proteinExistence type="inferred from homology"/>
<comment type="similarity">
    <text evidence="1 6">Belongs to the MinC family.</text>
</comment>
<dbReference type="InterPro" id="IPR036145">
    <property type="entry name" value="MinC_C_sf"/>
</dbReference>
<dbReference type="NCBIfam" id="TIGR01222">
    <property type="entry name" value="minC"/>
    <property type="match status" value="1"/>
</dbReference>
<evidence type="ECO:0000259" key="8">
    <source>
        <dbReference type="Pfam" id="PF22642"/>
    </source>
</evidence>
<comment type="function">
    <text evidence="6">Cell division inhibitor that blocks the formation of polar Z ring septums. Rapidly oscillates between the poles of the cell to destabilize FtsZ filaments that have formed before they mature into polar Z rings. Prevents FtsZ polymerization.</text>
</comment>
<dbReference type="PANTHER" id="PTHR34108">
    <property type="entry name" value="SEPTUM SITE-DETERMINING PROTEIN MINC"/>
    <property type="match status" value="1"/>
</dbReference>
<evidence type="ECO:0000256" key="2">
    <source>
        <dbReference type="ARBA" id="ARBA00022618"/>
    </source>
</evidence>
<evidence type="ECO:0000313" key="10">
    <source>
        <dbReference type="Proteomes" id="UP000657931"/>
    </source>
</evidence>
<comment type="caution">
    <text evidence="9">The sequence shown here is derived from an EMBL/GenBank/DDBJ whole genome shotgun (WGS) entry which is preliminary data.</text>
</comment>
<name>A0ABR8QJM4_9BACI</name>
<dbReference type="RefSeq" id="WP_191810204.1">
    <property type="nucleotide sequence ID" value="NZ_JACSQT010000001.1"/>
</dbReference>
<organism evidence="9 10">
    <name type="scientific">Cytobacillus stercorigallinarum</name>
    <dbReference type="NCBI Taxonomy" id="2762240"/>
    <lineage>
        <taxon>Bacteria</taxon>
        <taxon>Bacillati</taxon>
        <taxon>Bacillota</taxon>
        <taxon>Bacilli</taxon>
        <taxon>Bacillales</taxon>
        <taxon>Bacillaceae</taxon>
        <taxon>Cytobacillus</taxon>
    </lineage>
</organism>
<dbReference type="EMBL" id="JACSQT010000001">
    <property type="protein sequence ID" value="MBD7935682.1"/>
    <property type="molecule type" value="Genomic_DNA"/>
</dbReference>
<feature type="domain" description="Septum site-determining protein MinC N-terminal" evidence="8">
    <location>
        <begin position="7"/>
        <end position="83"/>
    </location>
</feature>
<evidence type="ECO:0000256" key="4">
    <source>
        <dbReference type="ARBA" id="ARBA00023306"/>
    </source>
</evidence>
<dbReference type="InterPro" id="IPR013033">
    <property type="entry name" value="MinC"/>
</dbReference>
<dbReference type="InterPro" id="IPR055219">
    <property type="entry name" value="MinC_N_1"/>
</dbReference>
<evidence type="ECO:0000256" key="5">
    <source>
        <dbReference type="ARBA" id="ARBA00046874"/>
    </source>
</evidence>
<keyword evidence="2 6" id="KW-0132">Cell division</keyword>
<dbReference type="Pfam" id="PF22642">
    <property type="entry name" value="MinC_N_1"/>
    <property type="match status" value="1"/>
</dbReference>
<dbReference type="Gene3D" id="3.30.160.540">
    <property type="match status" value="1"/>
</dbReference>
<dbReference type="InterPro" id="IPR016098">
    <property type="entry name" value="CAP/MinC_C"/>
</dbReference>
<feature type="domain" description="Septum formation inhibitor MinC C-terminal" evidence="7">
    <location>
        <begin position="105"/>
        <end position="205"/>
    </location>
</feature>
<sequence>MNKRQNVTMKGTKDGITLHLDDACSYAELKKELNHKLIESSKSQENKLISVLVHTGNRYLTSSQEEEIKELIRQKKNLVVESVLSNVLTKDEAEKQKQANEIVSITKIVRSGQVIEVPGDLLLIGDVNPGGTVRAGGNIFIMGELKGIAHAGFYGNHEAVISASIMRPTQLRICDSISRAPDEKQDENSREMECAYMNEERKIIIDRLQVLVHVRPNISNLQGGF</sequence>
<reference evidence="9 10" key="1">
    <citation type="submission" date="2020-08" db="EMBL/GenBank/DDBJ databases">
        <title>A Genomic Blueprint of the Chicken Gut Microbiome.</title>
        <authorList>
            <person name="Gilroy R."/>
            <person name="Ravi A."/>
            <person name="Getino M."/>
            <person name="Pursley I."/>
            <person name="Horton D.L."/>
            <person name="Alikhan N.-F."/>
            <person name="Baker D."/>
            <person name="Gharbi K."/>
            <person name="Hall N."/>
            <person name="Watson M."/>
            <person name="Adriaenssens E.M."/>
            <person name="Foster-Nyarko E."/>
            <person name="Jarju S."/>
            <person name="Secka A."/>
            <person name="Antonio M."/>
            <person name="Oren A."/>
            <person name="Chaudhuri R."/>
            <person name="La Ragione R.M."/>
            <person name="Hildebrand F."/>
            <person name="Pallen M.J."/>
        </authorList>
    </citation>
    <scope>NUCLEOTIDE SEQUENCE [LARGE SCALE GENOMIC DNA]</scope>
    <source>
        <strain evidence="9 10">Sa5YUA1</strain>
    </source>
</reference>
<keyword evidence="3 6" id="KW-0717">Septation</keyword>
<evidence type="ECO:0000313" key="9">
    <source>
        <dbReference type="EMBL" id="MBD7935682.1"/>
    </source>
</evidence>
<dbReference type="Gene3D" id="2.160.20.70">
    <property type="match status" value="1"/>
</dbReference>
<dbReference type="HAMAP" id="MF_00267">
    <property type="entry name" value="MinC"/>
    <property type="match status" value="1"/>
</dbReference>